<dbReference type="EMBL" id="CM037618">
    <property type="protein sequence ID" value="KAH8000355.1"/>
    <property type="molecule type" value="Genomic_DNA"/>
</dbReference>
<organism evidence="1 2">
    <name type="scientific">Sphaerodactylus townsendi</name>
    <dbReference type="NCBI Taxonomy" id="933632"/>
    <lineage>
        <taxon>Eukaryota</taxon>
        <taxon>Metazoa</taxon>
        <taxon>Chordata</taxon>
        <taxon>Craniata</taxon>
        <taxon>Vertebrata</taxon>
        <taxon>Euteleostomi</taxon>
        <taxon>Lepidosauria</taxon>
        <taxon>Squamata</taxon>
        <taxon>Bifurcata</taxon>
        <taxon>Gekkota</taxon>
        <taxon>Sphaerodactylidae</taxon>
        <taxon>Sphaerodactylus</taxon>
    </lineage>
</organism>
<evidence type="ECO:0000313" key="2">
    <source>
        <dbReference type="Proteomes" id="UP000827872"/>
    </source>
</evidence>
<gene>
    <name evidence="1" type="ORF">K3G42_024569</name>
</gene>
<comment type="caution">
    <text evidence="1">The sequence shown here is derived from an EMBL/GenBank/DDBJ whole genome shotgun (WGS) entry which is preliminary data.</text>
</comment>
<proteinExistence type="predicted"/>
<accession>A0ACB8F4U3</accession>
<name>A0ACB8F4U3_9SAUR</name>
<dbReference type="Proteomes" id="UP000827872">
    <property type="component" value="Linkage Group LG05"/>
</dbReference>
<sequence length="133" mass="13222">MPHALVSLPLKISHLRSLSPASSFSSEPRSAAPPPLNPAPVPSGAFLPSSCNEAGPGRGVAAVTRSAACPRSARPVVPQAGAGHLAAAGGAAWPDRGLPAPGVRPVKSGEEPPGTLGHPRSRMNGERAASIPA</sequence>
<keyword evidence="2" id="KW-1185">Reference proteome</keyword>
<protein>
    <submittedName>
        <fullName evidence="1">Uncharacterized protein</fullName>
    </submittedName>
</protein>
<reference evidence="1" key="1">
    <citation type="submission" date="2021-08" db="EMBL/GenBank/DDBJ databases">
        <title>The first chromosome-level gecko genome reveals the dynamic sex chromosomes of Neotropical dwarf geckos (Sphaerodactylidae: Sphaerodactylus).</title>
        <authorList>
            <person name="Pinto B.J."/>
            <person name="Keating S.E."/>
            <person name="Gamble T."/>
        </authorList>
    </citation>
    <scope>NUCLEOTIDE SEQUENCE</scope>
    <source>
        <strain evidence="1">TG3544</strain>
    </source>
</reference>
<evidence type="ECO:0000313" key="1">
    <source>
        <dbReference type="EMBL" id="KAH8000355.1"/>
    </source>
</evidence>